<protein>
    <submittedName>
        <fullName evidence="3">Alpha/beta hydrolase</fullName>
    </submittedName>
</protein>
<dbReference type="EMBL" id="VSLD01000010">
    <property type="protein sequence ID" value="TYC96631.1"/>
    <property type="molecule type" value="Genomic_DNA"/>
</dbReference>
<comment type="similarity">
    <text evidence="1">Belongs to the AB hydrolase superfamily.</text>
</comment>
<evidence type="ECO:0000259" key="2">
    <source>
        <dbReference type="Pfam" id="PF12697"/>
    </source>
</evidence>
<dbReference type="InterPro" id="IPR029058">
    <property type="entry name" value="AB_hydrolase_fold"/>
</dbReference>
<evidence type="ECO:0000313" key="4">
    <source>
        <dbReference type="Proteomes" id="UP000323410"/>
    </source>
</evidence>
<dbReference type="Pfam" id="PF12697">
    <property type="entry name" value="Abhydrolase_6"/>
    <property type="match status" value="1"/>
</dbReference>
<proteinExistence type="inferred from homology"/>
<gene>
    <name evidence="3" type="ORF">FQ377_13670</name>
</gene>
<dbReference type="AlphaFoldDB" id="A0A5D0XL36"/>
<dbReference type="PANTHER" id="PTHR43039">
    <property type="entry name" value="ESTERASE-RELATED"/>
    <property type="match status" value="1"/>
</dbReference>
<dbReference type="Gene3D" id="3.40.50.1820">
    <property type="entry name" value="alpha/beta hydrolase"/>
    <property type="match status" value="1"/>
</dbReference>
<sequence length="250" mass="27618">MLFAHGFGCDQGMWRRIIPFFEDRFQVVLFDHMGSGRSDLAQYDPEKYSNLDGYVTDVLALCEELVLRDVVLVAHSVATMMAIKAAIRTPGVFSRLVLVAPSPSYINDPVDDYVGGFTREDIDGLLESLDSNYFAWSAALAPTIMGNPDAPELTEELETSFCRTNPDTARTFARVSFLSDIRSDLQHVSVPTLILQCSQDMLAPPEVGRYLKDRLTGSTLVELDATGHVPQASAPDETAHAIRRYLIPAS</sequence>
<dbReference type="PRINTS" id="PR00111">
    <property type="entry name" value="ABHYDROLASE"/>
</dbReference>
<dbReference type="OrthoDB" id="8680283at2"/>
<evidence type="ECO:0000256" key="1">
    <source>
        <dbReference type="ARBA" id="ARBA00008645"/>
    </source>
</evidence>
<comment type="caution">
    <text evidence="3">The sequence shown here is derived from an EMBL/GenBank/DDBJ whole genome shotgun (WGS) entry which is preliminary data.</text>
</comment>
<dbReference type="GO" id="GO:0016787">
    <property type="term" value="F:hydrolase activity"/>
    <property type="evidence" value="ECO:0007669"/>
    <property type="project" value="UniProtKB-KW"/>
</dbReference>
<feature type="domain" description="AB hydrolase-1" evidence="2">
    <location>
        <begin position="2"/>
        <end position="240"/>
    </location>
</feature>
<dbReference type="Proteomes" id="UP000323410">
    <property type="component" value="Unassembled WGS sequence"/>
</dbReference>
<dbReference type="InterPro" id="IPR000073">
    <property type="entry name" value="AB_hydrolase_1"/>
</dbReference>
<name>A0A5D0XL36_9MICC</name>
<accession>A0A5D0XL36</accession>
<keyword evidence="4" id="KW-1185">Reference proteome</keyword>
<keyword evidence="3" id="KW-0378">Hydrolase</keyword>
<evidence type="ECO:0000313" key="3">
    <source>
        <dbReference type="EMBL" id="TYC96631.1"/>
    </source>
</evidence>
<organism evidence="3 4">
    <name type="scientific">Arthrobacter echini</name>
    <dbReference type="NCBI Taxonomy" id="1529066"/>
    <lineage>
        <taxon>Bacteria</taxon>
        <taxon>Bacillati</taxon>
        <taxon>Actinomycetota</taxon>
        <taxon>Actinomycetes</taxon>
        <taxon>Micrococcales</taxon>
        <taxon>Micrococcaceae</taxon>
        <taxon>Arthrobacter</taxon>
    </lineage>
</organism>
<dbReference type="SUPFAM" id="SSF53474">
    <property type="entry name" value="alpha/beta-Hydrolases"/>
    <property type="match status" value="1"/>
</dbReference>
<reference evidence="3 4" key="1">
    <citation type="submission" date="2019-08" db="EMBL/GenBank/DDBJ databases">
        <title>Genone of Arthrobacter echini P9.</title>
        <authorList>
            <person name="Bowman J.P."/>
        </authorList>
    </citation>
    <scope>NUCLEOTIDE SEQUENCE [LARGE SCALE GENOMIC DNA]</scope>
    <source>
        <strain evidence="3 4">P9</strain>
    </source>
</reference>